<evidence type="ECO:0000256" key="6">
    <source>
        <dbReference type="ARBA" id="ARBA00022741"/>
    </source>
</evidence>
<evidence type="ECO:0000256" key="2">
    <source>
        <dbReference type="ARBA" id="ARBA00005064"/>
    </source>
</evidence>
<dbReference type="Pfam" id="PF00549">
    <property type="entry name" value="Ligase_CoA"/>
    <property type="match status" value="1"/>
</dbReference>
<dbReference type="Gene3D" id="3.30.1490.20">
    <property type="entry name" value="ATP-grasp fold, A domain"/>
    <property type="match status" value="1"/>
</dbReference>
<dbReference type="NCBIfam" id="NF001913">
    <property type="entry name" value="PRK00696.1"/>
    <property type="match status" value="1"/>
</dbReference>
<comment type="cofactor">
    <cofactor evidence="1">
        <name>Mg(2+)</name>
        <dbReference type="ChEBI" id="CHEBI:18420"/>
    </cofactor>
</comment>
<evidence type="ECO:0000259" key="10">
    <source>
        <dbReference type="Pfam" id="PF08442"/>
    </source>
</evidence>
<dbReference type="Pfam" id="PF08442">
    <property type="entry name" value="ATP-grasp_2"/>
    <property type="match status" value="1"/>
</dbReference>
<dbReference type="FunFam" id="3.40.50.261:FF:000001">
    <property type="entry name" value="Succinate--CoA ligase [ADP-forming] subunit beta"/>
    <property type="match status" value="1"/>
</dbReference>
<proteinExistence type="predicted"/>
<dbReference type="PROSITE" id="PS01217">
    <property type="entry name" value="SUCCINYL_COA_LIG_3"/>
    <property type="match status" value="1"/>
</dbReference>
<evidence type="ECO:0000256" key="4">
    <source>
        <dbReference type="ARBA" id="ARBA00022598"/>
    </source>
</evidence>
<dbReference type="InterPro" id="IPR013650">
    <property type="entry name" value="ATP-grasp_succ-CoA_synth-type"/>
</dbReference>
<protein>
    <recommendedName>
        <fullName evidence="8">Succinyl-CoA synthetase beta chain</fullName>
    </recommendedName>
</protein>
<gene>
    <name evidence="11" type="ORF">SEMRO_46_G027350.1</name>
</gene>
<dbReference type="PIRSF" id="PIRSF001554">
    <property type="entry name" value="SucCS_beta"/>
    <property type="match status" value="1"/>
</dbReference>
<dbReference type="InterPro" id="IPR013815">
    <property type="entry name" value="ATP_grasp_subdomain_1"/>
</dbReference>
<dbReference type="Gene3D" id="3.30.470.20">
    <property type="entry name" value="ATP-grasp fold, B domain"/>
    <property type="match status" value="1"/>
</dbReference>
<dbReference type="GO" id="GO:0005739">
    <property type="term" value="C:mitochondrion"/>
    <property type="evidence" value="ECO:0007669"/>
    <property type="project" value="TreeGrafter"/>
</dbReference>
<dbReference type="PANTHER" id="PTHR11815:SF10">
    <property type="entry name" value="SUCCINATE--COA LIGASE [GDP-FORMING] SUBUNIT BETA, MITOCHONDRIAL"/>
    <property type="match status" value="1"/>
</dbReference>
<dbReference type="EMBL" id="CAICTM010000046">
    <property type="protein sequence ID" value="CAB9498813.1"/>
    <property type="molecule type" value="Genomic_DNA"/>
</dbReference>
<keyword evidence="3" id="KW-0816">Tricarboxylic acid cycle</keyword>
<evidence type="ECO:0000256" key="8">
    <source>
        <dbReference type="ARBA" id="ARBA00082254"/>
    </source>
</evidence>
<dbReference type="GO" id="GO:0005524">
    <property type="term" value="F:ATP binding"/>
    <property type="evidence" value="ECO:0007669"/>
    <property type="project" value="InterPro"/>
</dbReference>
<dbReference type="Gene3D" id="3.40.50.261">
    <property type="entry name" value="Succinyl-CoA synthetase domains"/>
    <property type="match status" value="1"/>
</dbReference>
<organism evidence="11 12">
    <name type="scientific">Seminavis robusta</name>
    <dbReference type="NCBI Taxonomy" id="568900"/>
    <lineage>
        <taxon>Eukaryota</taxon>
        <taxon>Sar</taxon>
        <taxon>Stramenopiles</taxon>
        <taxon>Ochrophyta</taxon>
        <taxon>Bacillariophyta</taxon>
        <taxon>Bacillariophyceae</taxon>
        <taxon>Bacillariophycidae</taxon>
        <taxon>Naviculales</taxon>
        <taxon>Naviculaceae</taxon>
        <taxon>Seminavis</taxon>
    </lineage>
</organism>
<dbReference type="InterPro" id="IPR005809">
    <property type="entry name" value="Succ_CoA_ligase-like_bsu"/>
</dbReference>
<sequence>MELMRSYNLPTPTCYTATTPADAEQIYRKLNPPDKANNKDAAAIIKAQVLTGGRGKGHFDNGFQGGVKFLKSPLQARQVASHMLGANLITKQAPNGLPCHKVLLRECFDLDRELYLSIISDPKSGGPLLVASPCGGTSIEEVAETHPEFIFTQSIDIGNGITDEQCHNVAFNLGFPVDSPLYDQCVQLAGDLYHMYTETDSLQVEINPLAETPQGKLIVADAKVVIDDRAKDRHPHIFAQRDFSQEDPREVHASRYCFNYVAMDGNVGCLVNGAGLSMATMDLLERNGGTPACFLDVGGSAESVSIDGAFDVLDCDDSVKAIFVNIFGGIVRCDLIAKVLITSFQKGKVNKPTVVRLVGNHAELALELLQAANIPMLTVELDWDTAAHKVVEIANECEQPCLLTEDEDTDDMLMYRRAE</sequence>
<keyword evidence="12" id="KW-1185">Reference proteome</keyword>
<keyword evidence="7" id="KW-0460">Magnesium</keyword>
<reference evidence="11" key="1">
    <citation type="submission" date="2020-06" db="EMBL/GenBank/DDBJ databases">
        <authorList>
            <consortium name="Plant Systems Biology data submission"/>
        </authorList>
    </citation>
    <scope>NUCLEOTIDE SEQUENCE</scope>
    <source>
        <strain evidence="11">D6</strain>
    </source>
</reference>
<dbReference type="FunFam" id="3.30.470.20:FF:000002">
    <property type="entry name" value="Succinate--CoA ligase [ADP-forming] subunit beta"/>
    <property type="match status" value="1"/>
</dbReference>
<keyword evidence="4 11" id="KW-0436">Ligase</keyword>
<comment type="pathway">
    <text evidence="2">Carbohydrate metabolism; tricarboxylic acid cycle; succinate from succinyl-CoA (ligase route): step 1/1.</text>
</comment>
<name>A0A9N8D9D1_9STRA</name>
<dbReference type="GO" id="GO:0004775">
    <property type="term" value="F:succinate-CoA ligase (ADP-forming) activity"/>
    <property type="evidence" value="ECO:0007669"/>
    <property type="project" value="TreeGrafter"/>
</dbReference>
<dbReference type="GO" id="GO:0006099">
    <property type="term" value="P:tricarboxylic acid cycle"/>
    <property type="evidence" value="ECO:0007669"/>
    <property type="project" value="UniProtKB-KW"/>
</dbReference>
<evidence type="ECO:0000256" key="3">
    <source>
        <dbReference type="ARBA" id="ARBA00022532"/>
    </source>
</evidence>
<dbReference type="GO" id="GO:0046872">
    <property type="term" value="F:metal ion binding"/>
    <property type="evidence" value="ECO:0007669"/>
    <property type="project" value="UniProtKB-KW"/>
</dbReference>
<evidence type="ECO:0000256" key="5">
    <source>
        <dbReference type="ARBA" id="ARBA00022723"/>
    </source>
</evidence>
<keyword evidence="6" id="KW-0547">Nucleotide-binding</keyword>
<dbReference type="InterPro" id="IPR017866">
    <property type="entry name" value="Succ-CoA_synthase_bsu_CS"/>
</dbReference>
<dbReference type="GO" id="GO:0042709">
    <property type="term" value="C:succinate-CoA ligase complex"/>
    <property type="evidence" value="ECO:0007669"/>
    <property type="project" value="TreeGrafter"/>
</dbReference>
<feature type="domain" description="ATP-citrate synthase/succinyl-CoA ligase C-terminal" evidence="9">
    <location>
        <begin position="270"/>
        <end position="363"/>
    </location>
</feature>
<feature type="domain" description="ATP-grasp fold succinyl-CoA synthetase-type" evidence="10">
    <location>
        <begin position="2"/>
        <end position="210"/>
    </location>
</feature>
<evidence type="ECO:0000256" key="7">
    <source>
        <dbReference type="ARBA" id="ARBA00022842"/>
    </source>
</evidence>
<dbReference type="GO" id="GO:0006104">
    <property type="term" value="P:succinyl-CoA metabolic process"/>
    <property type="evidence" value="ECO:0007669"/>
    <property type="project" value="TreeGrafter"/>
</dbReference>
<dbReference type="SUPFAM" id="SSF56059">
    <property type="entry name" value="Glutathione synthetase ATP-binding domain-like"/>
    <property type="match status" value="1"/>
</dbReference>
<comment type="caution">
    <text evidence="11">The sequence shown here is derived from an EMBL/GenBank/DDBJ whole genome shotgun (WGS) entry which is preliminary data.</text>
</comment>
<dbReference type="AlphaFoldDB" id="A0A9N8D9D1"/>
<dbReference type="Proteomes" id="UP001153069">
    <property type="component" value="Unassembled WGS sequence"/>
</dbReference>
<evidence type="ECO:0000313" key="12">
    <source>
        <dbReference type="Proteomes" id="UP001153069"/>
    </source>
</evidence>
<dbReference type="InterPro" id="IPR016102">
    <property type="entry name" value="Succinyl-CoA_synth-like"/>
</dbReference>
<evidence type="ECO:0000313" key="11">
    <source>
        <dbReference type="EMBL" id="CAB9498813.1"/>
    </source>
</evidence>
<accession>A0A9N8D9D1</accession>
<evidence type="ECO:0000256" key="1">
    <source>
        <dbReference type="ARBA" id="ARBA00001946"/>
    </source>
</evidence>
<evidence type="ECO:0000259" key="9">
    <source>
        <dbReference type="Pfam" id="PF00549"/>
    </source>
</evidence>
<dbReference type="OrthoDB" id="1552at2759"/>
<dbReference type="InterPro" id="IPR005811">
    <property type="entry name" value="SUCC_ACL_C"/>
</dbReference>
<dbReference type="PANTHER" id="PTHR11815">
    <property type="entry name" value="SUCCINYL-COA SYNTHETASE BETA CHAIN"/>
    <property type="match status" value="1"/>
</dbReference>
<dbReference type="SUPFAM" id="SSF52210">
    <property type="entry name" value="Succinyl-CoA synthetase domains"/>
    <property type="match status" value="1"/>
</dbReference>
<keyword evidence="5" id="KW-0479">Metal-binding</keyword>